<protein>
    <recommendedName>
        <fullName evidence="1">FlgD/Vpr Ig-like domain-containing protein</fullName>
    </recommendedName>
</protein>
<gene>
    <name evidence="2" type="ORF">FJY75_13925</name>
</gene>
<comment type="caution">
    <text evidence="2">The sequence shown here is derived from an EMBL/GenBank/DDBJ whole genome shotgun (WGS) entry which is preliminary data.</text>
</comment>
<feature type="domain" description="FlgD/Vpr Ig-like" evidence="1">
    <location>
        <begin position="211"/>
        <end position="267"/>
    </location>
</feature>
<dbReference type="InterPro" id="IPR025965">
    <property type="entry name" value="FlgD/Vpr_Ig-like"/>
</dbReference>
<accession>A0A937XES8</accession>
<reference evidence="2" key="1">
    <citation type="submission" date="2019-03" db="EMBL/GenBank/DDBJ databases">
        <title>Lake Tanganyika Metagenome-Assembled Genomes (MAGs).</title>
        <authorList>
            <person name="Tran P."/>
        </authorList>
    </citation>
    <scope>NUCLEOTIDE SEQUENCE</scope>
    <source>
        <strain evidence="2">M_DeepCast_400m_m2_100</strain>
    </source>
</reference>
<dbReference type="Pfam" id="PF13860">
    <property type="entry name" value="FlgD_ig"/>
    <property type="match status" value="1"/>
</dbReference>
<dbReference type="EMBL" id="VGIY01000556">
    <property type="protein sequence ID" value="MBM3318942.1"/>
    <property type="molecule type" value="Genomic_DNA"/>
</dbReference>
<organism evidence="2 3">
    <name type="scientific">Eiseniibacteriota bacterium</name>
    <dbReference type="NCBI Taxonomy" id="2212470"/>
    <lineage>
        <taxon>Bacteria</taxon>
        <taxon>Candidatus Eiseniibacteriota</taxon>
    </lineage>
</organism>
<evidence type="ECO:0000259" key="1">
    <source>
        <dbReference type="Pfam" id="PF13860"/>
    </source>
</evidence>
<evidence type="ECO:0000313" key="2">
    <source>
        <dbReference type="EMBL" id="MBM3318942.1"/>
    </source>
</evidence>
<dbReference type="Proteomes" id="UP000748308">
    <property type="component" value="Unassembled WGS sequence"/>
</dbReference>
<dbReference type="AlphaFoldDB" id="A0A937XES8"/>
<sequence>SDDHTLRFDMPFPFQYYGQTFTRVSICSNGWIAMGDTNIQSASNGPIPDPVGPPSMIAAFWADLNPAAPGSGKVYQRYDATGRRYIVEFSGVEHYDANGLGPPETFQFILYDPAYYPTPTGDGEILLQYSLVSQTDGCVVGIEDQTETIGIQYQAYGSVNAAAAGIQAGRAIKFTTVDPQAAGTPEPSQARAALLLARPNPAPAGARIHFDLPAGGDAALRIFGPDGALVRTLLQGRLPAGPGAVAWDGRDDRGRDLPAGVYFYRLNAPDIEVARKIVKP</sequence>
<evidence type="ECO:0000313" key="3">
    <source>
        <dbReference type="Proteomes" id="UP000748308"/>
    </source>
</evidence>
<feature type="non-terminal residue" evidence="2">
    <location>
        <position position="1"/>
    </location>
</feature>
<name>A0A937XES8_UNCEI</name>
<dbReference type="Gene3D" id="2.60.40.4070">
    <property type="match status" value="1"/>
</dbReference>
<proteinExistence type="predicted"/>